<accession>A0A6A5YI73</accession>
<reference evidence="2" key="1">
    <citation type="journal article" date="2020" name="Stud. Mycol.">
        <title>101 Dothideomycetes genomes: a test case for predicting lifestyles and emergence of pathogens.</title>
        <authorList>
            <person name="Haridas S."/>
            <person name="Albert R."/>
            <person name="Binder M."/>
            <person name="Bloem J."/>
            <person name="Labutti K."/>
            <person name="Salamov A."/>
            <person name="Andreopoulos B."/>
            <person name="Baker S."/>
            <person name="Barry K."/>
            <person name="Bills G."/>
            <person name="Bluhm B."/>
            <person name="Cannon C."/>
            <person name="Castanera R."/>
            <person name="Culley D."/>
            <person name="Daum C."/>
            <person name="Ezra D."/>
            <person name="Gonzalez J."/>
            <person name="Henrissat B."/>
            <person name="Kuo A."/>
            <person name="Liang C."/>
            <person name="Lipzen A."/>
            <person name="Lutzoni F."/>
            <person name="Magnuson J."/>
            <person name="Mondo S."/>
            <person name="Nolan M."/>
            <person name="Ohm R."/>
            <person name="Pangilinan J."/>
            <person name="Park H.-J."/>
            <person name="Ramirez L."/>
            <person name="Alfaro M."/>
            <person name="Sun H."/>
            <person name="Tritt A."/>
            <person name="Yoshinaga Y."/>
            <person name="Zwiers L.-H."/>
            <person name="Turgeon B."/>
            <person name="Goodwin S."/>
            <person name="Spatafora J."/>
            <person name="Crous P."/>
            <person name="Grigoriev I."/>
        </authorList>
    </citation>
    <scope>NUCLEOTIDE SEQUENCE</scope>
    <source>
        <strain evidence="2">CBS 627.86</strain>
    </source>
</reference>
<protein>
    <recommendedName>
        <fullName evidence="1">2EXR domain-containing protein</fullName>
    </recommendedName>
</protein>
<feature type="domain" description="2EXR" evidence="1">
    <location>
        <begin position="4"/>
        <end position="84"/>
    </location>
</feature>
<dbReference type="AlphaFoldDB" id="A0A6A5YI73"/>
<keyword evidence="3" id="KW-1185">Reference proteome</keyword>
<dbReference type="InterPro" id="IPR045518">
    <property type="entry name" value="2EXR"/>
</dbReference>
<feature type="non-terminal residue" evidence="2">
    <location>
        <position position="182"/>
    </location>
</feature>
<proteinExistence type="predicted"/>
<evidence type="ECO:0000313" key="3">
    <source>
        <dbReference type="Proteomes" id="UP000799770"/>
    </source>
</evidence>
<organism evidence="2 3">
    <name type="scientific">Lophiotrema nucula</name>
    <dbReference type="NCBI Taxonomy" id="690887"/>
    <lineage>
        <taxon>Eukaryota</taxon>
        <taxon>Fungi</taxon>
        <taxon>Dikarya</taxon>
        <taxon>Ascomycota</taxon>
        <taxon>Pezizomycotina</taxon>
        <taxon>Dothideomycetes</taxon>
        <taxon>Pleosporomycetidae</taxon>
        <taxon>Pleosporales</taxon>
        <taxon>Lophiotremataceae</taxon>
        <taxon>Lophiotrema</taxon>
    </lineage>
</organism>
<dbReference type="OrthoDB" id="3473305at2759"/>
<dbReference type="PANTHER" id="PTHR35910">
    <property type="entry name" value="2EXR DOMAIN-CONTAINING PROTEIN"/>
    <property type="match status" value="1"/>
</dbReference>
<dbReference type="EMBL" id="ML977360">
    <property type="protein sequence ID" value="KAF2106670.1"/>
    <property type="molecule type" value="Genomic_DNA"/>
</dbReference>
<name>A0A6A5YI73_9PLEO</name>
<evidence type="ECO:0000313" key="2">
    <source>
        <dbReference type="EMBL" id="KAF2106670.1"/>
    </source>
</evidence>
<dbReference type="PANTHER" id="PTHR35910:SF1">
    <property type="entry name" value="2EXR DOMAIN-CONTAINING PROTEIN"/>
    <property type="match status" value="1"/>
</dbReference>
<sequence length="182" mass="21649">MAIFHPFPRLPIELRIQIWGFATEDRVLRVRKTWNHNQGYWSPTPVPAVTRACRESREQCRYRKAYTIDSSPRYIWTNFDCDVIQMRSGLLSEELNPEREKVRHLRIELVNEQGLDESDLFYYFHVENIRNLPKLESFDLLVSDGLAPRWTDFIKETYWGACPRGNVRIVDAKTGEWIDEKT</sequence>
<evidence type="ECO:0000259" key="1">
    <source>
        <dbReference type="Pfam" id="PF20150"/>
    </source>
</evidence>
<dbReference type="Pfam" id="PF20150">
    <property type="entry name" value="2EXR"/>
    <property type="match status" value="1"/>
</dbReference>
<gene>
    <name evidence="2" type="ORF">BDV96DRAFT_470635</name>
</gene>
<dbReference type="Proteomes" id="UP000799770">
    <property type="component" value="Unassembled WGS sequence"/>
</dbReference>